<dbReference type="RefSeq" id="WP_012652673.1">
    <property type="nucleotide sequence ID" value="NZ_BAYX01000004.1"/>
</dbReference>
<evidence type="ECO:0000313" key="3">
    <source>
        <dbReference type="Proteomes" id="UP000026941"/>
    </source>
</evidence>
<feature type="chain" id="PRO_5041658105" description="Secreted protein" evidence="1">
    <location>
        <begin position="27"/>
        <end position="134"/>
    </location>
</feature>
<keyword evidence="1" id="KW-0732">Signal</keyword>
<sequence length="134" mass="14880">MRQHLFKATALVLAAVAVLSSVSVLAGDYRREHRPFHHSGPHRLQEISWPQRSAQPQPDRIVLMDRQYAADVGTYAGTADVYRANDGTYVLGYGGYDRYPDKPATRLRPRAQVIDIKLAGNACAYEAGVCVIRP</sequence>
<evidence type="ECO:0000256" key="1">
    <source>
        <dbReference type="SAM" id="SignalP"/>
    </source>
</evidence>
<name>A0AA87PZP2_RHIRH</name>
<dbReference type="AlphaFoldDB" id="A0AA87PZP2"/>
<proteinExistence type="predicted"/>
<feature type="signal peptide" evidence="1">
    <location>
        <begin position="1"/>
        <end position="26"/>
    </location>
</feature>
<dbReference type="Proteomes" id="UP000026941">
    <property type="component" value="Unassembled WGS sequence"/>
</dbReference>
<dbReference type="EMBL" id="BAYX01000004">
    <property type="protein sequence ID" value="GAJ92763.1"/>
    <property type="molecule type" value="Genomic_DNA"/>
</dbReference>
<evidence type="ECO:0000313" key="2">
    <source>
        <dbReference type="EMBL" id="GAJ92763.1"/>
    </source>
</evidence>
<protein>
    <recommendedName>
        <fullName evidence="4">Secreted protein</fullName>
    </recommendedName>
</protein>
<reference evidence="2 3" key="1">
    <citation type="submission" date="2014-05" db="EMBL/GenBank/DDBJ databases">
        <title>Whole genome shotgun sequence of Rhizobium rhizogenes NBRC 13257.</title>
        <authorList>
            <person name="Katano-Makiyama Y."/>
            <person name="Hosoyama A."/>
            <person name="Hashimoto M."/>
            <person name="Hosoyama Y."/>
            <person name="Noguchi M."/>
            <person name="Tsuchikane K."/>
            <person name="Kimura A."/>
            <person name="Ohji S."/>
            <person name="Ichikawa N."/>
            <person name="Yamazoe A."/>
            <person name="Fujita N."/>
        </authorList>
    </citation>
    <scope>NUCLEOTIDE SEQUENCE [LARGE SCALE GENOMIC DNA]</scope>
    <source>
        <strain evidence="2 3">NBRC 13257</strain>
    </source>
</reference>
<organism evidence="2 3">
    <name type="scientific">Rhizobium rhizogenes NBRC 13257</name>
    <dbReference type="NCBI Taxonomy" id="1220581"/>
    <lineage>
        <taxon>Bacteria</taxon>
        <taxon>Pseudomonadati</taxon>
        <taxon>Pseudomonadota</taxon>
        <taxon>Alphaproteobacteria</taxon>
        <taxon>Hyphomicrobiales</taxon>
        <taxon>Rhizobiaceae</taxon>
        <taxon>Rhizobium/Agrobacterium group</taxon>
        <taxon>Rhizobium</taxon>
    </lineage>
</organism>
<gene>
    <name evidence="2" type="ORF">RRH01S_04_03170</name>
</gene>
<comment type="caution">
    <text evidence="2">The sequence shown here is derived from an EMBL/GenBank/DDBJ whole genome shotgun (WGS) entry which is preliminary data.</text>
</comment>
<accession>A0AA87PZP2</accession>
<evidence type="ECO:0008006" key="4">
    <source>
        <dbReference type="Google" id="ProtNLM"/>
    </source>
</evidence>